<accession>E9DI19</accession>
<evidence type="ECO:0000313" key="1">
    <source>
        <dbReference type="EMBL" id="EFW13815.1"/>
    </source>
</evidence>
<organism evidence="2">
    <name type="scientific">Coccidioides posadasii (strain RMSCC 757 / Silveira)</name>
    <name type="common">Valley fever fungus</name>
    <dbReference type="NCBI Taxonomy" id="443226"/>
    <lineage>
        <taxon>Eukaryota</taxon>
        <taxon>Fungi</taxon>
        <taxon>Dikarya</taxon>
        <taxon>Ascomycota</taxon>
        <taxon>Pezizomycotina</taxon>
        <taxon>Eurotiomycetes</taxon>
        <taxon>Eurotiomycetidae</taxon>
        <taxon>Onygenales</taxon>
        <taxon>Onygenaceae</taxon>
        <taxon>Coccidioides</taxon>
    </lineage>
</organism>
<reference evidence="2" key="2">
    <citation type="submission" date="2010-03" db="EMBL/GenBank/DDBJ databases">
        <title>The genome sequence of Coccidioides posadasii strain Silveira.</title>
        <authorList>
            <consortium name="The Broad Institute Genome Sequencing Center for Infectious Disease"/>
            <person name="Neafsey D."/>
            <person name="Orbach M."/>
            <person name="Henn M.R."/>
            <person name="Cole G.T."/>
            <person name="Galgiani J."/>
            <person name="Gardner M.J."/>
            <person name="Kirkland T.N."/>
            <person name="Taylor J.W."/>
            <person name="Young S.K."/>
            <person name="Zeng Q."/>
            <person name="Koehrsen M."/>
            <person name="Alvarado L."/>
            <person name="Berlin A."/>
            <person name="Borenstein D."/>
            <person name="Chapman S.B."/>
            <person name="Chen Z."/>
            <person name="Engels R."/>
            <person name="Freedman E."/>
            <person name="Gellesch M."/>
            <person name="Goldberg J."/>
            <person name="Griggs A."/>
            <person name="Gujja S."/>
            <person name="Heilman E."/>
            <person name="Heiman D."/>
            <person name="Howarth C."/>
            <person name="Jen D."/>
            <person name="Larson L."/>
            <person name="Mehta T."/>
            <person name="Neiman D."/>
            <person name="Park D."/>
            <person name="Pearson M."/>
            <person name="Richards J."/>
            <person name="Roberts A."/>
            <person name="Saif S."/>
            <person name="Shea T."/>
            <person name="Shenoy N."/>
            <person name="Sisk P."/>
            <person name="Stolte C."/>
            <person name="Sykes S."/>
            <person name="Walk T."/>
            <person name="White J."/>
            <person name="Yandava C."/>
            <person name="Haas B."/>
            <person name="Nusbaum C."/>
            <person name="Birren B."/>
        </authorList>
    </citation>
    <scope>NUCLEOTIDE SEQUENCE [LARGE SCALE GENOMIC DNA]</scope>
    <source>
        <strain evidence="2">RMSCC 757 / Silveira</strain>
    </source>
</reference>
<reference evidence="2" key="1">
    <citation type="journal article" date="2010" name="Genome Res.">
        <title>Population genomic sequencing of Coccidioides fungi reveals recent hybridization and transposon control.</title>
        <authorList>
            <person name="Neafsey D.E."/>
            <person name="Barker B.M."/>
            <person name="Sharpton T.J."/>
            <person name="Stajich J.E."/>
            <person name="Park D.J."/>
            <person name="Whiston E."/>
            <person name="Hung C.-Y."/>
            <person name="McMahan C."/>
            <person name="White J."/>
            <person name="Sykes S."/>
            <person name="Heiman D."/>
            <person name="Young S."/>
            <person name="Zeng Q."/>
            <person name="Abouelleil A."/>
            <person name="Aftuck L."/>
            <person name="Bessette D."/>
            <person name="Brown A."/>
            <person name="FitzGerald M."/>
            <person name="Lui A."/>
            <person name="Macdonald J.P."/>
            <person name="Priest M."/>
            <person name="Orbach M.J."/>
            <person name="Galgiani J.N."/>
            <person name="Kirkland T.N."/>
            <person name="Cole G.T."/>
            <person name="Birren B.W."/>
            <person name="Henn M.R."/>
            <person name="Taylor J.W."/>
            <person name="Rounsley S.D."/>
        </authorList>
    </citation>
    <scope>NUCLEOTIDE SEQUENCE [LARGE SCALE GENOMIC DNA]</scope>
    <source>
        <strain evidence="2">RMSCC 757 / Silveira</strain>
    </source>
</reference>
<dbReference type="VEuPathDB" id="FungiDB:CPSG_09468"/>
<keyword evidence="2" id="KW-1185">Reference proteome</keyword>
<dbReference type="EMBL" id="GL636510">
    <property type="protein sequence ID" value="EFW13815.1"/>
    <property type="molecule type" value="Genomic_DNA"/>
</dbReference>
<dbReference type="Proteomes" id="UP000002497">
    <property type="component" value="Unassembled WGS sequence"/>
</dbReference>
<gene>
    <name evidence="1" type="ORF">CPSG_09468</name>
</gene>
<sequence length="61" mass="6547">MNLVSEGHADEHDGNLYVYIYLCLEGYPSAHSISNSNQVIDSSAIFDNGGSEVVAVGPYVQ</sequence>
<name>E9DI19_COCPS</name>
<dbReference type="HOGENOM" id="CLU_2922475_0_0_1"/>
<dbReference type="AlphaFoldDB" id="E9DI19"/>
<proteinExistence type="predicted"/>
<evidence type="ECO:0000313" key="2">
    <source>
        <dbReference type="Proteomes" id="UP000002497"/>
    </source>
</evidence>
<protein>
    <submittedName>
        <fullName evidence="1">Uncharacterized protein</fullName>
    </submittedName>
</protein>